<keyword evidence="5" id="KW-0547">Nucleotide-binding</keyword>
<comment type="caution">
    <text evidence="11">The sequence shown here is derived from an EMBL/GenBank/DDBJ whole genome shotgun (WGS) entry which is preliminary data.</text>
</comment>
<keyword evidence="7" id="KW-0342">GTP-binding</keyword>
<dbReference type="GO" id="GO:0046872">
    <property type="term" value="F:metal ion binding"/>
    <property type="evidence" value="ECO:0007669"/>
    <property type="project" value="UniProtKB-KW"/>
</dbReference>
<feature type="domain" description="EngB-type G" evidence="10">
    <location>
        <begin position="153"/>
        <end position="339"/>
    </location>
</feature>
<dbReference type="InterPro" id="IPR019987">
    <property type="entry name" value="GTP-bd_ribosome_bio_YsxC"/>
</dbReference>
<dbReference type="NCBIfam" id="TIGR03598">
    <property type="entry name" value="GTPase_YsxC"/>
    <property type="match status" value="1"/>
</dbReference>
<keyword evidence="4" id="KW-0479">Metal-binding</keyword>
<organism evidence="11 12">
    <name type="scientific">Halteria grandinella</name>
    <dbReference type="NCBI Taxonomy" id="5974"/>
    <lineage>
        <taxon>Eukaryota</taxon>
        <taxon>Sar</taxon>
        <taxon>Alveolata</taxon>
        <taxon>Ciliophora</taxon>
        <taxon>Intramacronucleata</taxon>
        <taxon>Spirotrichea</taxon>
        <taxon>Stichotrichia</taxon>
        <taxon>Sporadotrichida</taxon>
        <taxon>Halteriidae</taxon>
        <taxon>Halteria</taxon>
    </lineage>
</organism>
<sequence length="351" mass="40176">MALKRFFQPLNTLQRPLFHRAFSTAVQSQDDTLSDVNQVVTIEHGGQNAVQAFQNLPLEKKEELKHKLVLRKEALKDLEAQYSRMHHMVEFNMESSQIEYLPKYIQTGANYFVHKNQKEQGLKLVHSIDQWNIEKYVEGVKNDDYDFYDKYPGCKEVVVLGSSNSGKSTLINALNMGSEAAYTAKRPGKTQALNFYLAQHSVNKRKQGFIVDSPGYGYVFAPVNIKKKWQKMVYKYLGYGVRLNLIILCINGHIGLKQNDLSMLEDLQHFRKPVQVVLTKVDKITGGQGELVRVTTETSRHIQKYVAKGFVNPEIHLTCAEHFFGVKELRARIGVAFEESDVRAGRIPRIR</sequence>
<evidence type="ECO:0000256" key="5">
    <source>
        <dbReference type="ARBA" id="ARBA00022741"/>
    </source>
</evidence>
<evidence type="ECO:0000256" key="7">
    <source>
        <dbReference type="ARBA" id="ARBA00023134"/>
    </source>
</evidence>
<keyword evidence="12" id="KW-1185">Reference proteome</keyword>
<dbReference type="AlphaFoldDB" id="A0A8J8NME0"/>
<protein>
    <recommendedName>
        <fullName evidence="10">EngB-type G domain-containing protein</fullName>
    </recommendedName>
</protein>
<dbReference type="SUPFAM" id="SSF52540">
    <property type="entry name" value="P-loop containing nucleoside triphosphate hydrolases"/>
    <property type="match status" value="1"/>
</dbReference>
<dbReference type="EMBL" id="RRYP01012325">
    <property type="protein sequence ID" value="TNV77190.1"/>
    <property type="molecule type" value="Genomic_DNA"/>
</dbReference>
<dbReference type="PROSITE" id="PS51706">
    <property type="entry name" value="G_ENGB"/>
    <property type="match status" value="1"/>
</dbReference>
<keyword evidence="9" id="KW-0131">Cell cycle</keyword>
<evidence type="ECO:0000313" key="11">
    <source>
        <dbReference type="EMBL" id="TNV77190.1"/>
    </source>
</evidence>
<dbReference type="Gene3D" id="3.40.50.300">
    <property type="entry name" value="P-loop containing nucleotide triphosphate hydrolases"/>
    <property type="match status" value="1"/>
</dbReference>
<dbReference type="Proteomes" id="UP000785679">
    <property type="component" value="Unassembled WGS sequence"/>
</dbReference>
<keyword evidence="3" id="KW-0132">Cell division</keyword>
<dbReference type="Pfam" id="PF01926">
    <property type="entry name" value="MMR_HSR1"/>
    <property type="match status" value="1"/>
</dbReference>
<evidence type="ECO:0000256" key="8">
    <source>
        <dbReference type="ARBA" id="ARBA00023210"/>
    </source>
</evidence>
<evidence type="ECO:0000256" key="3">
    <source>
        <dbReference type="ARBA" id="ARBA00022618"/>
    </source>
</evidence>
<dbReference type="InterPro" id="IPR006073">
    <property type="entry name" value="GTP-bd"/>
</dbReference>
<keyword evidence="6" id="KW-0460">Magnesium</keyword>
<evidence type="ECO:0000256" key="6">
    <source>
        <dbReference type="ARBA" id="ARBA00022842"/>
    </source>
</evidence>
<comment type="similarity">
    <text evidence="2">Belongs to the TRAFAC class TrmE-Era-EngA-EngB-Septin-like GTPase superfamily. EngB GTPase family.</text>
</comment>
<dbReference type="InterPro" id="IPR030393">
    <property type="entry name" value="G_ENGB_dom"/>
</dbReference>
<gene>
    <name evidence="11" type="ORF">FGO68_gene17106</name>
</gene>
<evidence type="ECO:0000256" key="9">
    <source>
        <dbReference type="ARBA" id="ARBA00023306"/>
    </source>
</evidence>
<evidence type="ECO:0000313" key="12">
    <source>
        <dbReference type="Proteomes" id="UP000785679"/>
    </source>
</evidence>
<name>A0A8J8NME0_HALGN</name>
<dbReference type="CDD" id="cd01876">
    <property type="entry name" value="YihA_EngB"/>
    <property type="match status" value="1"/>
</dbReference>
<dbReference type="InterPro" id="IPR027417">
    <property type="entry name" value="P-loop_NTPase"/>
</dbReference>
<evidence type="ECO:0000256" key="2">
    <source>
        <dbReference type="ARBA" id="ARBA00009638"/>
    </source>
</evidence>
<reference evidence="11" key="1">
    <citation type="submission" date="2019-06" db="EMBL/GenBank/DDBJ databases">
        <authorList>
            <person name="Zheng W."/>
        </authorList>
    </citation>
    <scope>NUCLEOTIDE SEQUENCE</scope>
    <source>
        <strain evidence="11">QDHG01</strain>
    </source>
</reference>
<accession>A0A8J8NME0</accession>
<dbReference type="PANTHER" id="PTHR11649:SF13">
    <property type="entry name" value="ENGB-TYPE G DOMAIN-CONTAINING PROTEIN"/>
    <property type="match status" value="1"/>
</dbReference>
<proteinExistence type="inferred from homology"/>
<evidence type="ECO:0000256" key="4">
    <source>
        <dbReference type="ARBA" id="ARBA00022723"/>
    </source>
</evidence>
<dbReference type="OrthoDB" id="391988at2759"/>
<dbReference type="GO" id="GO:0005525">
    <property type="term" value="F:GTP binding"/>
    <property type="evidence" value="ECO:0007669"/>
    <property type="project" value="UniProtKB-KW"/>
</dbReference>
<evidence type="ECO:0000259" key="10">
    <source>
        <dbReference type="PROSITE" id="PS51706"/>
    </source>
</evidence>
<dbReference type="GO" id="GO:0051301">
    <property type="term" value="P:cell division"/>
    <property type="evidence" value="ECO:0007669"/>
    <property type="project" value="UniProtKB-KW"/>
</dbReference>
<comment type="cofactor">
    <cofactor evidence="1">
        <name>Mg(2+)</name>
        <dbReference type="ChEBI" id="CHEBI:18420"/>
    </cofactor>
</comment>
<keyword evidence="8" id="KW-0717">Septation</keyword>
<dbReference type="PANTHER" id="PTHR11649">
    <property type="entry name" value="MSS1/TRME-RELATED GTP-BINDING PROTEIN"/>
    <property type="match status" value="1"/>
</dbReference>
<evidence type="ECO:0000256" key="1">
    <source>
        <dbReference type="ARBA" id="ARBA00001946"/>
    </source>
</evidence>